<dbReference type="Proteomes" id="UP000502608">
    <property type="component" value="Chromosome"/>
</dbReference>
<evidence type="ECO:0000313" key="3">
    <source>
        <dbReference type="Proteomes" id="UP000502608"/>
    </source>
</evidence>
<feature type="domain" description="Sulfotransferase" evidence="1">
    <location>
        <begin position="58"/>
        <end position="238"/>
    </location>
</feature>
<dbReference type="InterPro" id="IPR027417">
    <property type="entry name" value="P-loop_NTPase"/>
</dbReference>
<gene>
    <name evidence="2" type="ORF">HBH39_05020</name>
</gene>
<sequence>MFNFDLFLQTLKTEHNMFQTRELPSIAQIKEDDLREIGSLLAYDNTIASLRDKNKQFVWHVALPKSGSTWLTNTLAALLNTKGWQNFYFLNGGGNRAQEISPSEILRQKLLDKHIFAQHQHCLYSDYTLDIIEKFNIKVILQVRDLKDCLISLKDHLDNETTIKPLFYMNDFCWNSLNEDQKLEFLIAFAAPWYVNFWAGWSHAITSRKIDVSLVNYSDLLTDFESIVWNIYQSVGYNKDAQFTAKLSELNGSVFTRKNIGKTGRGDQFSAEQKLKIQSLTSFFPDTDFSPIGL</sequence>
<name>A0A6G9QJ84_9GAMM</name>
<dbReference type="EMBL" id="CP050313">
    <property type="protein sequence ID" value="QIR13939.1"/>
    <property type="molecule type" value="Genomic_DNA"/>
</dbReference>
<dbReference type="InterPro" id="IPR000863">
    <property type="entry name" value="Sulfotransferase_dom"/>
</dbReference>
<keyword evidence="3" id="KW-1185">Reference proteome</keyword>
<dbReference type="KEGG" id="saes:HBH39_05020"/>
<dbReference type="AlphaFoldDB" id="A0A6G9QJ84"/>
<evidence type="ECO:0000259" key="1">
    <source>
        <dbReference type="Pfam" id="PF00685"/>
    </source>
</evidence>
<proteinExistence type="predicted"/>
<dbReference type="Pfam" id="PF00685">
    <property type="entry name" value="Sulfotransfer_1"/>
    <property type="match status" value="1"/>
</dbReference>
<protein>
    <submittedName>
        <fullName evidence="2">Sulfotransferase domain-containing protein</fullName>
    </submittedName>
</protein>
<dbReference type="GO" id="GO:0008146">
    <property type="term" value="F:sulfotransferase activity"/>
    <property type="evidence" value="ECO:0007669"/>
    <property type="project" value="InterPro"/>
</dbReference>
<keyword evidence="2" id="KW-0808">Transferase</keyword>
<organism evidence="2 3">
    <name type="scientific">Shewanella aestuarii</name>
    <dbReference type="NCBI Taxonomy" id="1028752"/>
    <lineage>
        <taxon>Bacteria</taxon>
        <taxon>Pseudomonadati</taxon>
        <taxon>Pseudomonadota</taxon>
        <taxon>Gammaproteobacteria</taxon>
        <taxon>Alteromonadales</taxon>
        <taxon>Shewanellaceae</taxon>
        <taxon>Shewanella</taxon>
    </lineage>
</organism>
<dbReference type="Gene3D" id="3.40.50.300">
    <property type="entry name" value="P-loop containing nucleotide triphosphate hydrolases"/>
    <property type="match status" value="1"/>
</dbReference>
<dbReference type="RefSeq" id="WP_167676167.1">
    <property type="nucleotide sequence ID" value="NZ_CP050313.1"/>
</dbReference>
<reference evidence="2 3" key="1">
    <citation type="submission" date="2020-03" db="EMBL/GenBank/DDBJ databases">
        <title>Complete genome sequence of Shewanella sp.</title>
        <authorList>
            <person name="Kim Y.-S."/>
            <person name="Kim S.-J."/>
            <person name="Jung H.-K."/>
            <person name="Kim K.-H."/>
        </authorList>
    </citation>
    <scope>NUCLEOTIDE SEQUENCE [LARGE SCALE GENOMIC DNA]</scope>
    <source>
        <strain evidence="2 3">PN3F2</strain>
    </source>
</reference>
<evidence type="ECO:0000313" key="2">
    <source>
        <dbReference type="EMBL" id="QIR13939.1"/>
    </source>
</evidence>
<dbReference type="SUPFAM" id="SSF52540">
    <property type="entry name" value="P-loop containing nucleoside triphosphate hydrolases"/>
    <property type="match status" value="1"/>
</dbReference>
<accession>A0A6G9QJ84</accession>